<sequence length="128" mass="14107">MTRDCSEQEIRALVDGWTDAICRGDIPRVLQNRTDDIVMYDVPDPIQSVGIAAYEASWQMLLNHDPPGPDCFRIRDIQIVAGEDVAFTFGLLAIGGGDAHCHLTLGLRLAKGARQAAHEHHSMSIKLE</sequence>
<protein>
    <submittedName>
        <fullName evidence="2">DUF4440 domain-containing protein</fullName>
    </submittedName>
</protein>
<proteinExistence type="predicted"/>
<keyword evidence="3" id="KW-1185">Reference proteome</keyword>
<evidence type="ECO:0000313" key="3">
    <source>
        <dbReference type="Proteomes" id="UP000478183"/>
    </source>
</evidence>
<dbReference type="EMBL" id="WMIE01000030">
    <property type="protein sequence ID" value="MTH80161.1"/>
    <property type="molecule type" value="Genomic_DNA"/>
</dbReference>
<dbReference type="Proteomes" id="UP000478183">
    <property type="component" value="Unassembled WGS sequence"/>
</dbReference>
<feature type="domain" description="SnoaL-like" evidence="1">
    <location>
        <begin position="10"/>
        <end position="125"/>
    </location>
</feature>
<dbReference type="OrthoDB" id="9812295at2"/>
<organism evidence="2 3">
    <name type="scientific">Paracoccus aestuariivivens</name>
    <dbReference type="NCBI Taxonomy" id="1820333"/>
    <lineage>
        <taxon>Bacteria</taxon>
        <taxon>Pseudomonadati</taxon>
        <taxon>Pseudomonadota</taxon>
        <taxon>Alphaproteobacteria</taxon>
        <taxon>Rhodobacterales</taxon>
        <taxon>Paracoccaceae</taxon>
        <taxon>Paracoccus</taxon>
    </lineage>
</organism>
<dbReference type="SUPFAM" id="SSF54427">
    <property type="entry name" value="NTF2-like"/>
    <property type="match status" value="1"/>
</dbReference>
<evidence type="ECO:0000259" key="1">
    <source>
        <dbReference type="Pfam" id="PF13474"/>
    </source>
</evidence>
<evidence type="ECO:0000313" key="2">
    <source>
        <dbReference type="EMBL" id="MTH80161.1"/>
    </source>
</evidence>
<accession>A0A6L6JJX3</accession>
<reference evidence="2 3" key="1">
    <citation type="submission" date="2019-11" db="EMBL/GenBank/DDBJ databases">
        <authorList>
            <person name="Dong K."/>
        </authorList>
    </citation>
    <scope>NUCLEOTIDE SEQUENCE [LARGE SCALE GENOMIC DNA]</scope>
    <source>
        <strain evidence="2 3">NBRC 111993</strain>
    </source>
</reference>
<dbReference type="Gene3D" id="3.10.450.50">
    <property type="match status" value="1"/>
</dbReference>
<gene>
    <name evidence="2" type="ORF">GL286_20915</name>
</gene>
<dbReference type="InterPro" id="IPR032710">
    <property type="entry name" value="NTF2-like_dom_sf"/>
</dbReference>
<comment type="caution">
    <text evidence="2">The sequence shown here is derived from an EMBL/GenBank/DDBJ whole genome shotgun (WGS) entry which is preliminary data.</text>
</comment>
<dbReference type="InterPro" id="IPR037401">
    <property type="entry name" value="SnoaL-like"/>
</dbReference>
<name>A0A6L6JJX3_9RHOB</name>
<dbReference type="AlphaFoldDB" id="A0A6L6JJX3"/>
<dbReference type="RefSeq" id="WP_155097512.1">
    <property type="nucleotide sequence ID" value="NZ_WMIE01000030.1"/>
</dbReference>
<dbReference type="Pfam" id="PF13474">
    <property type="entry name" value="SnoaL_3"/>
    <property type="match status" value="1"/>
</dbReference>